<dbReference type="InterPro" id="IPR015943">
    <property type="entry name" value="WD40/YVTN_repeat-like_dom_sf"/>
</dbReference>
<feature type="transmembrane region" description="Helical" evidence="8">
    <location>
        <begin position="1296"/>
        <end position="1318"/>
    </location>
</feature>
<keyword evidence="5 8" id="KW-1133">Transmembrane helix</keyword>
<feature type="compositionally biased region" description="Low complexity" evidence="7">
    <location>
        <begin position="369"/>
        <end position="381"/>
    </location>
</feature>
<dbReference type="GO" id="GO:0005737">
    <property type="term" value="C:cytoplasm"/>
    <property type="evidence" value="ECO:0007669"/>
    <property type="project" value="UniProtKB-ARBA"/>
</dbReference>
<feature type="non-terminal residue" evidence="9">
    <location>
        <position position="1432"/>
    </location>
</feature>
<feature type="transmembrane region" description="Helical" evidence="8">
    <location>
        <begin position="1395"/>
        <end position="1422"/>
    </location>
</feature>
<keyword evidence="6 8" id="KW-0472">Membrane</keyword>
<feature type="compositionally biased region" description="Polar residues" evidence="7">
    <location>
        <begin position="778"/>
        <end position="787"/>
    </location>
</feature>
<sequence>MSLIAVTTSQGLSVILSSALQASHPNPAPLFTTTLTPPSRIPSSCISWSYDASTLFVASGGSVSAYDPSSGAWLRDVIREGEGGIGGAKLGAMVVLDGPDESGLMLALAKGPRAVLFDAEARRAVLTIEGHKSSIQTMSAACDQSLLATSSTDATMITNISQQSTTVLRGAPAGATTAAFHPSRRTTLLILSPKGLHVFDTAKGGAPIRTIPIKVEGTGGSIAFSPSTSSLVAIALPGRDGRVVLLDIDKDSSLLKKFNVDENVTAMSFSHDGATIIVTSETGRVMQLNLRGTDAPGQAVTVDPVGGRIGGMALVAESSTASNTLPRARPVRTDSLPNMPTTDSLRNKAPLPDLRVGTLRKRPSILDTSPRSPDSPRISSPETLRNRSPQLSRSKPSVIDLHKKSSVADLKSKTSPGALRIKAGVENKVRPTSMITAGTGKERVRVRPVSLLESQSDGEGLTKATRDTISRATKPSLADLKLATGTPSPGSKVSSANVSPLTKGDRRPTISPTSRRQTQTMPRRLTSEGSRPNIAKIFAQDDAAAAMRSRSSSQSTALLSAAPSQSSLSNGNSTPISARPALPSTTPSYTPGVPAGSTTSDEPEEQILVPRTAERERPWSRLGEERARSRLGNETPKLPTLPTIEDRPKSRIGTEDRPRSRAFEDRQLGSESERERPASRLFRDGIDRPASRAGTLGPSASAATLGLGRPTGLARRFSTDLRPAAESMRVVSESGVLRDRTDSMGSMRERPESVLRKRSSIIFREQSDSVFREHERSATPQSVSSRNSGKRVGWVDTESPYVSAPLDTIYTPARPRSGLANNSVSESTSSDEDESDCAHRGSNALLVTPRRGLAAALGAEVYADDAAPNKGKASASMTKAQAQDLLRNIVSDVMFEFRQEAKEDFTMLKNESCVPICTATVPAKDSKFINDRIREDYAINWLVDGLPAAEMKEDERTKEIFYDMGFNLGDDEREEFKVNPALHNHYDIVLNYHTRDQANYRVVGVVVWPRSIAHSSASTLGCAAKTPRPLVLAEDKENSITYTYTIHWEESDTPWATRWDNYLHIFDPKIHWFSLINSLVIVIFLCVMVSMILVRTVSRDISRYNAIDLSEDVQEDFGWKLVHGEVFRSPRFPMVLSVLVGNGAQLCVMVGVTLIFALLGFLSPSNRGALATMMIVFWTFFGSIGGYVSARVYASIGGTSHAQNTFLTATVLPTFVFAVMFLLNLFLIGADSSGAVPLGTMLAIVALWFVISAPLSAIGSFFGKKHGPVSHPVRVNQIPRQIPPAPRYLQPWSASLLAGILPFGAAFVELYFVLSSLFASRAYYAFGFIALTAGVVLLTTATVTILFTYFMLCAEEYRWHWRAFMIGGGSAFWVLAYGVFYWLTRLSLDSFSSVVLYAGYLFLIALFDFLITGSIGFLATYWSVRRLYSAIR</sequence>
<feature type="compositionally biased region" description="Polar residues" evidence="7">
    <location>
        <begin position="510"/>
        <end position="521"/>
    </location>
</feature>
<proteinExistence type="inferred from homology"/>
<feature type="compositionally biased region" description="Basic and acidic residues" evidence="7">
    <location>
        <begin position="736"/>
        <end position="753"/>
    </location>
</feature>
<feature type="compositionally biased region" description="Polar residues" evidence="7">
    <location>
        <begin position="335"/>
        <end position="344"/>
    </location>
</feature>
<evidence type="ECO:0000256" key="1">
    <source>
        <dbReference type="ARBA" id="ARBA00004141"/>
    </source>
</evidence>
<feature type="transmembrane region" description="Helical" evidence="8">
    <location>
        <begin position="1135"/>
        <end position="1162"/>
    </location>
</feature>
<dbReference type="GO" id="GO:0007034">
    <property type="term" value="P:vacuolar transport"/>
    <property type="evidence" value="ECO:0007669"/>
    <property type="project" value="TreeGrafter"/>
</dbReference>
<evidence type="ECO:0000256" key="6">
    <source>
        <dbReference type="ARBA" id="ARBA00023136"/>
    </source>
</evidence>
<dbReference type="SUPFAM" id="SSF82171">
    <property type="entry name" value="DPP6 N-terminal domain-like"/>
    <property type="match status" value="1"/>
</dbReference>
<feature type="region of interest" description="Disordered" evidence="7">
    <location>
        <begin position="452"/>
        <end position="707"/>
    </location>
</feature>
<evidence type="ECO:0000256" key="4">
    <source>
        <dbReference type="ARBA" id="ARBA00022729"/>
    </source>
</evidence>
<gene>
    <name evidence="9" type="ORF">RDB_LOCUS63902</name>
</gene>
<evidence type="ECO:0000256" key="7">
    <source>
        <dbReference type="SAM" id="MobiDB-lite"/>
    </source>
</evidence>
<name>A0A8H3GEP0_9AGAM</name>
<feature type="transmembrane region" description="Helical" evidence="8">
    <location>
        <begin position="1206"/>
        <end position="1228"/>
    </location>
</feature>
<dbReference type="EMBL" id="CAJMWV010001910">
    <property type="protein sequence ID" value="CAE6449109.1"/>
    <property type="molecule type" value="Genomic_DNA"/>
</dbReference>
<dbReference type="PANTHER" id="PTHR10766">
    <property type="entry name" value="TRANSMEMBRANE 9 SUPERFAMILY PROTEIN"/>
    <property type="match status" value="1"/>
</dbReference>
<accession>A0A8H3GEP0</accession>
<feature type="region of interest" description="Disordered" evidence="7">
    <location>
        <begin position="806"/>
        <end position="839"/>
    </location>
</feature>
<evidence type="ECO:0000256" key="5">
    <source>
        <dbReference type="ARBA" id="ARBA00022989"/>
    </source>
</evidence>
<reference evidence="9" key="1">
    <citation type="submission" date="2021-01" db="EMBL/GenBank/DDBJ databases">
        <authorList>
            <person name="Kaushik A."/>
        </authorList>
    </citation>
    <scope>NUCLEOTIDE SEQUENCE</scope>
    <source>
        <strain evidence="9">AG3-1AP</strain>
    </source>
</reference>
<dbReference type="SMART" id="SM00320">
    <property type="entry name" value="WD40"/>
    <property type="match status" value="4"/>
</dbReference>
<dbReference type="InterPro" id="IPR001680">
    <property type="entry name" value="WD40_rpt"/>
</dbReference>
<evidence type="ECO:0000256" key="2">
    <source>
        <dbReference type="ARBA" id="ARBA00005227"/>
    </source>
</evidence>
<comment type="similarity">
    <text evidence="2">Belongs to the nonaspanin (TM9SF) (TC 9.A.2) family.</text>
</comment>
<dbReference type="GO" id="GO:0072657">
    <property type="term" value="P:protein localization to membrane"/>
    <property type="evidence" value="ECO:0007669"/>
    <property type="project" value="TreeGrafter"/>
</dbReference>
<evidence type="ECO:0000313" key="9">
    <source>
        <dbReference type="EMBL" id="CAE6449109.1"/>
    </source>
</evidence>
<feature type="region of interest" description="Disordered" evidence="7">
    <location>
        <begin position="769"/>
        <end position="793"/>
    </location>
</feature>
<organism evidence="9 10">
    <name type="scientific">Rhizoctonia solani</name>
    <dbReference type="NCBI Taxonomy" id="456999"/>
    <lineage>
        <taxon>Eukaryota</taxon>
        <taxon>Fungi</taxon>
        <taxon>Dikarya</taxon>
        <taxon>Basidiomycota</taxon>
        <taxon>Agaricomycotina</taxon>
        <taxon>Agaricomycetes</taxon>
        <taxon>Cantharellales</taxon>
        <taxon>Ceratobasidiaceae</taxon>
        <taxon>Rhizoctonia</taxon>
    </lineage>
</organism>
<comment type="caution">
    <text evidence="9">The sequence shown here is derived from an EMBL/GenBank/DDBJ whole genome shotgun (WGS) entry which is preliminary data.</text>
</comment>
<evidence type="ECO:0008006" key="11">
    <source>
        <dbReference type="Google" id="ProtNLM"/>
    </source>
</evidence>
<dbReference type="InterPro" id="IPR004240">
    <property type="entry name" value="EMP70"/>
</dbReference>
<evidence type="ECO:0000256" key="8">
    <source>
        <dbReference type="SAM" id="Phobius"/>
    </source>
</evidence>
<feature type="transmembrane region" description="Helical" evidence="8">
    <location>
        <begin position="1364"/>
        <end position="1383"/>
    </location>
</feature>
<feature type="transmembrane region" description="Helical" evidence="8">
    <location>
        <begin position="1324"/>
        <end position="1352"/>
    </location>
</feature>
<keyword evidence="4" id="KW-0732">Signal</keyword>
<feature type="compositionally biased region" description="Polar residues" evidence="7">
    <location>
        <begin position="485"/>
        <end position="500"/>
    </location>
</feature>
<dbReference type="PANTHER" id="PTHR10766:SF111">
    <property type="entry name" value="TRANSMEMBRANE 9 SUPERFAMILY MEMBER 2"/>
    <property type="match status" value="1"/>
</dbReference>
<feature type="transmembrane region" description="Helical" evidence="8">
    <location>
        <begin position="1240"/>
        <end position="1262"/>
    </location>
</feature>
<protein>
    <recommendedName>
        <fullName evidence="11">Transmembrane 9 superfamily member</fullName>
    </recommendedName>
</protein>
<feature type="compositionally biased region" description="Low complexity" evidence="7">
    <location>
        <begin position="540"/>
        <end position="569"/>
    </location>
</feature>
<feature type="transmembrane region" description="Helical" evidence="8">
    <location>
        <begin position="1072"/>
        <end position="1094"/>
    </location>
</feature>
<evidence type="ECO:0000256" key="3">
    <source>
        <dbReference type="ARBA" id="ARBA00022692"/>
    </source>
</evidence>
<feature type="compositionally biased region" description="Polar residues" evidence="7">
    <location>
        <begin position="382"/>
        <end position="395"/>
    </location>
</feature>
<dbReference type="Gene3D" id="2.130.10.10">
    <property type="entry name" value="YVTN repeat-like/Quinoprotein amine dehydrogenase"/>
    <property type="match status" value="2"/>
</dbReference>
<feature type="compositionally biased region" description="Basic and acidic residues" evidence="7">
    <location>
        <begin position="612"/>
        <end position="628"/>
    </location>
</feature>
<dbReference type="GO" id="GO:0016020">
    <property type="term" value="C:membrane"/>
    <property type="evidence" value="ECO:0007669"/>
    <property type="project" value="UniProtKB-SubCell"/>
</dbReference>
<feature type="transmembrane region" description="Helical" evidence="8">
    <location>
        <begin position="1168"/>
        <end position="1194"/>
    </location>
</feature>
<comment type="subcellular location">
    <subcellularLocation>
        <location evidence="1">Membrane</location>
        <topology evidence="1">Multi-pass membrane protein</topology>
    </subcellularLocation>
</comment>
<feature type="compositionally biased region" description="Basic and acidic residues" evidence="7">
    <location>
        <begin position="644"/>
        <end position="690"/>
    </location>
</feature>
<evidence type="ECO:0000313" key="10">
    <source>
        <dbReference type="Proteomes" id="UP000663831"/>
    </source>
</evidence>
<feature type="region of interest" description="Disordered" evidence="7">
    <location>
        <begin position="320"/>
        <end position="413"/>
    </location>
</feature>
<dbReference type="Pfam" id="PF02990">
    <property type="entry name" value="EMP70"/>
    <property type="match status" value="1"/>
</dbReference>
<keyword evidence="3 8" id="KW-0812">Transmembrane</keyword>
<dbReference type="Proteomes" id="UP000663831">
    <property type="component" value="Unassembled WGS sequence"/>
</dbReference>
<feature type="region of interest" description="Disordered" evidence="7">
    <location>
        <begin position="732"/>
        <end position="753"/>
    </location>
</feature>